<dbReference type="GO" id="GO:0003677">
    <property type="term" value="F:DNA binding"/>
    <property type="evidence" value="ECO:0007669"/>
    <property type="project" value="InterPro"/>
</dbReference>
<gene>
    <name evidence="2" type="ORF">EDD57_1621</name>
</gene>
<dbReference type="SMART" id="SM00028">
    <property type="entry name" value="TPR"/>
    <property type="match status" value="4"/>
</dbReference>
<dbReference type="RefSeq" id="WP_131849968.1">
    <property type="nucleotide sequence ID" value="NZ_SLXV01000062.1"/>
</dbReference>
<reference evidence="2 3" key="1">
    <citation type="submission" date="2019-03" db="EMBL/GenBank/DDBJ databases">
        <title>Genomic Encyclopedia of Type Strains, Phase IV (KMG-IV): sequencing the most valuable type-strain genomes for metagenomic binning, comparative biology and taxonomic classification.</title>
        <authorList>
            <person name="Goeker M."/>
        </authorList>
    </citation>
    <scope>NUCLEOTIDE SEQUENCE [LARGE SCALE GENOMIC DNA]</scope>
    <source>
        <strain evidence="2 3">DSM 46831</strain>
    </source>
</reference>
<accession>A0A4R2RDF4</accession>
<dbReference type="InterPro" id="IPR001387">
    <property type="entry name" value="Cro/C1-type_HTH"/>
</dbReference>
<dbReference type="Gene3D" id="1.10.260.40">
    <property type="entry name" value="lambda repressor-like DNA-binding domains"/>
    <property type="match status" value="1"/>
</dbReference>
<name>A0A4R2RDF4_9BACL</name>
<dbReference type="OrthoDB" id="9800901at2"/>
<dbReference type="InterPro" id="IPR011990">
    <property type="entry name" value="TPR-like_helical_dom_sf"/>
</dbReference>
<keyword evidence="3" id="KW-1185">Reference proteome</keyword>
<dbReference type="SUPFAM" id="SSF48452">
    <property type="entry name" value="TPR-like"/>
    <property type="match status" value="2"/>
</dbReference>
<organism evidence="2 3">
    <name type="scientific">Baia soyae</name>
    <dbReference type="NCBI Taxonomy" id="1544746"/>
    <lineage>
        <taxon>Bacteria</taxon>
        <taxon>Bacillati</taxon>
        <taxon>Bacillota</taxon>
        <taxon>Bacilli</taxon>
        <taxon>Bacillales</taxon>
        <taxon>Thermoactinomycetaceae</taxon>
        <taxon>Baia</taxon>
    </lineage>
</organism>
<dbReference type="Proteomes" id="UP000294746">
    <property type="component" value="Unassembled WGS sequence"/>
</dbReference>
<evidence type="ECO:0000259" key="1">
    <source>
        <dbReference type="PROSITE" id="PS50943"/>
    </source>
</evidence>
<protein>
    <recommendedName>
        <fullName evidence="1">HTH cro/C1-type domain-containing protein</fullName>
    </recommendedName>
</protein>
<evidence type="ECO:0000313" key="2">
    <source>
        <dbReference type="EMBL" id="TCP61490.1"/>
    </source>
</evidence>
<dbReference type="InterPro" id="IPR010982">
    <property type="entry name" value="Lambda_DNA-bd_dom_sf"/>
</dbReference>
<evidence type="ECO:0000313" key="3">
    <source>
        <dbReference type="Proteomes" id="UP000294746"/>
    </source>
</evidence>
<comment type="caution">
    <text evidence="2">The sequence shown here is derived from an EMBL/GenBank/DDBJ whole genome shotgun (WGS) entry which is preliminary data.</text>
</comment>
<dbReference type="SUPFAM" id="SSF47413">
    <property type="entry name" value="lambda repressor-like DNA-binding domains"/>
    <property type="match status" value="1"/>
</dbReference>
<proteinExistence type="predicted"/>
<dbReference type="EMBL" id="SLXV01000062">
    <property type="protein sequence ID" value="TCP61490.1"/>
    <property type="molecule type" value="Genomic_DNA"/>
</dbReference>
<feature type="domain" description="HTH cro/C1-type" evidence="1">
    <location>
        <begin position="15"/>
        <end position="68"/>
    </location>
</feature>
<dbReference type="AlphaFoldDB" id="A0A4R2RDF4"/>
<sequence>MCYFPLDRERLGRLIRSCRKERSLRLKDLQDENISSATISSVERGMKNISFEKITYLCGKLELDVDQFSVFVEVEEKREMKLRNQLNFIEHSMDLFGPDQGLEQLRSFKIDRKSKWLAQYTYLKGRCYFLKQNWEKAKRQLQSTLDLLEAGTELESTNIKAACQYLFAKIAIEEQGDMILAQNWIDLGSQSFVQGGDRGEICYELLLLKAKIYTGQEDWEKALGIVNELWESLDQITNPYSKVDLYRLKAFFWCKQGYLAEATSAVFQGLELAKMSMWREGAVDLLHVLSKIYIEEGDFESAEKVLLQAATHKEKHSHEYRMIQTYLSLGNLYNYQERWSEAEGWLRDAVRKAKNHTNKIYYVMALEALGDCEKGKGEDGEALRTYQSALEQAERNRFVHQSKTSLMKVIQCQEILKKELTFRDLERLYRIVSQEKNELLTTV</sequence>
<dbReference type="CDD" id="cd00093">
    <property type="entry name" value="HTH_XRE"/>
    <property type="match status" value="1"/>
</dbReference>
<dbReference type="Gene3D" id="1.25.40.10">
    <property type="entry name" value="Tetratricopeptide repeat domain"/>
    <property type="match status" value="1"/>
</dbReference>
<dbReference type="PROSITE" id="PS50943">
    <property type="entry name" value="HTH_CROC1"/>
    <property type="match status" value="1"/>
</dbReference>
<dbReference type="InterPro" id="IPR019734">
    <property type="entry name" value="TPR_rpt"/>
</dbReference>